<dbReference type="HOGENOM" id="CLU_1799554_0_0_1"/>
<keyword evidence="2" id="KW-1185">Reference proteome</keyword>
<evidence type="ECO:0000313" key="2">
    <source>
        <dbReference type="Proteomes" id="UP000006591"/>
    </source>
</evidence>
<dbReference type="EnsemblPlants" id="ONIVA02G30920.1">
    <property type="protein sequence ID" value="ONIVA02G30920.1"/>
    <property type="gene ID" value="ONIVA02G30920"/>
</dbReference>
<proteinExistence type="predicted"/>
<dbReference type="AlphaFoldDB" id="A0A0E0GBB9"/>
<sequence>MRTNQDGLGRLVTISDEEIGLLDGDQTLVQQTELNVSERFSALLWMPHCQHKISKVWENGNHVIGGSSTQNMLTNTIEFGKAWLMRSNILTRQVCHNIVIVWDVHCFLDARSAQGLRDPIPYPLDNFDWTGYMPSGPPLSRLVY</sequence>
<dbReference type="Gramene" id="ONIVA02G30920.1">
    <property type="protein sequence ID" value="ONIVA02G30920.1"/>
    <property type="gene ID" value="ONIVA02G30920"/>
</dbReference>
<evidence type="ECO:0000313" key="1">
    <source>
        <dbReference type="EnsemblPlants" id="ONIVA02G30920.1"/>
    </source>
</evidence>
<protein>
    <submittedName>
        <fullName evidence="1">Uncharacterized protein</fullName>
    </submittedName>
</protein>
<reference evidence="1" key="1">
    <citation type="submission" date="2015-04" db="UniProtKB">
        <authorList>
            <consortium name="EnsemblPlants"/>
        </authorList>
    </citation>
    <scope>IDENTIFICATION</scope>
    <source>
        <strain evidence="1">SL10</strain>
    </source>
</reference>
<name>A0A0E0GBB9_ORYNI</name>
<dbReference type="STRING" id="4536.A0A0E0GBB9"/>
<organism evidence="1">
    <name type="scientific">Oryza nivara</name>
    <name type="common">Indian wild rice</name>
    <name type="synonym">Oryza sativa f. spontanea</name>
    <dbReference type="NCBI Taxonomy" id="4536"/>
    <lineage>
        <taxon>Eukaryota</taxon>
        <taxon>Viridiplantae</taxon>
        <taxon>Streptophyta</taxon>
        <taxon>Embryophyta</taxon>
        <taxon>Tracheophyta</taxon>
        <taxon>Spermatophyta</taxon>
        <taxon>Magnoliopsida</taxon>
        <taxon>Liliopsida</taxon>
        <taxon>Poales</taxon>
        <taxon>Poaceae</taxon>
        <taxon>BOP clade</taxon>
        <taxon>Oryzoideae</taxon>
        <taxon>Oryzeae</taxon>
        <taxon>Oryzinae</taxon>
        <taxon>Oryza</taxon>
    </lineage>
</organism>
<dbReference type="Proteomes" id="UP000006591">
    <property type="component" value="Chromosome 2"/>
</dbReference>
<accession>A0A0E0GBB9</accession>
<reference evidence="1" key="2">
    <citation type="submission" date="2018-04" db="EMBL/GenBank/DDBJ databases">
        <title>OnivRS2 (Oryza nivara Reference Sequence Version 2).</title>
        <authorList>
            <person name="Zhang J."/>
            <person name="Kudrna D."/>
            <person name="Lee S."/>
            <person name="Talag J."/>
            <person name="Rajasekar S."/>
            <person name="Welchert J."/>
            <person name="Hsing Y.-I."/>
            <person name="Wing R.A."/>
        </authorList>
    </citation>
    <scope>NUCLEOTIDE SEQUENCE [LARGE SCALE GENOMIC DNA]</scope>
    <source>
        <strain evidence="1">SL10</strain>
    </source>
</reference>